<name>A0A0J6EY43_9BORD</name>
<keyword evidence="13" id="KW-1185">Reference proteome</keyword>
<evidence type="ECO:0000256" key="8">
    <source>
        <dbReference type="SAM" id="Phobius"/>
    </source>
</evidence>
<dbReference type="InterPro" id="IPR036259">
    <property type="entry name" value="MFS_trans_sf"/>
</dbReference>
<dbReference type="EMBL" id="CYTV01000018">
    <property type="protein sequence ID" value="CUJ14957.1"/>
    <property type="molecule type" value="Genomic_DNA"/>
</dbReference>
<dbReference type="GO" id="GO:0005886">
    <property type="term" value="C:plasma membrane"/>
    <property type="evidence" value="ECO:0007669"/>
    <property type="project" value="UniProtKB-SubCell"/>
</dbReference>
<dbReference type="AlphaFoldDB" id="A0A0J6EY43"/>
<dbReference type="Proteomes" id="UP000092950">
    <property type="component" value="Chromosome"/>
</dbReference>
<evidence type="ECO:0000313" key="12">
    <source>
        <dbReference type="Proteomes" id="UP000053096"/>
    </source>
</evidence>
<dbReference type="GO" id="GO:0022857">
    <property type="term" value="F:transmembrane transporter activity"/>
    <property type="evidence" value="ECO:0007669"/>
    <property type="project" value="InterPro"/>
</dbReference>
<accession>A0A0M7HY58</accession>
<dbReference type="EMBL" id="CP016440">
    <property type="protein sequence ID" value="ANY16249.1"/>
    <property type="molecule type" value="Genomic_DNA"/>
</dbReference>
<keyword evidence="2" id="KW-0813">Transport</keyword>
<feature type="transmembrane region" description="Helical" evidence="8">
    <location>
        <begin position="251"/>
        <end position="272"/>
    </location>
</feature>
<proteinExistence type="predicted"/>
<dbReference type="Gene3D" id="1.20.1250.20">
    <property type="entry name" value="MFS general substrate transporter like domains"/>
    <property type="match status" value="1"/>
</dbReference>
<dbReference type="OrthoDB" id="9775268at2"/>
<dbReference type="CDD" id="cd06173">
    <property type="entry name" value="MFS_MefA_like"/>
    <property type="match status" value="1"/>
</dbReference>
<evidence type="ECO:0000313" key="11">
    <source>
        <dbReference type="EMBL" id="CUJ14957.1"/>
    </source>
</evidence>
<feature type="compositionally biased region" description="Low complexity" evidence="7">
    <location>
        <begin position="12"/>
        <end position="23"/>
    </location>
</feature>
<evidence type="ECO:0000259" key="9">
    <source>
        <dbReference type="PROSITE" id="PS50850"/>
    </source>
</evidence>
<dbReference type="InterPro" id="IPR010290">
    <property type="entry name" value="TM_effector"/>
</dbReference>
<keyword evidence="5 8" id="KW-1133">Transmembrane helix</keyword>
<evidence type="ECO:0000256" key="1">
    <source>
        <dbReference type="ARBA" id="ARBA00004651"/>
    </source>
</evidence>
<dbReference type="KEGG" id="bpdz:BBN53_10295"/>
<reference evidence="11 12" key="1">
    <citation type="submission" date="2015-09" db="EMBL/GenBank/DDBJ databases">
        <authorList>
            <person name="Jackson K.R."/>
            <person name="Lunt B.L."/>
            <person name="Fisher J.N.B."/>
            <person name="Gardner A.V."/>
            <person name="Bailey M.E."/>
            <person name="Deus L.M."/>
            <person name="Earl A.S."/>
            <person name="Gibby P.D."/>
            <person name="Hartmann K.A."/>
            <person name="Liu J.E."/>
            <person name="Manci A.M."/>
            <person name="Nielsen D.A."/>
            <person name="Solomon M.B."/>
            <person name="Breakwell D.P."/>
            <person name="Burnett S.H."/>
            <person name="Grose J.H."/>
        </authorList>
    </citation>
    <scope>NUCLEOTIDE SEQUENCE [LARGE SCALE GENOMIC DNA]</scope>
    <source>
        <strain evidence="11 12">2789STDY5608636</strain>
    </source>
</reference>
<dbReference type="Pfam" id="PF05977">
    <property type="entry name" value="MFS_3"/>
    <property type="match status" value="1"/>
</dbReference>
<keyword evidence="4 8" id="KW-0812">Transmembrane</keyword>
<accession>A0A0J6EY43</accession>
<evidence type="ECO:0000256" key="3">
    <source>
        <dbReference type="ARBA" id="ARBA00022475"/>
    </source>
</evidence>
<evidence type="ECO:0000256" key="5">
    <source>
        <dbReference type="ARBA" id="ARBA00022989"/>
    </source>
</evidence>
<evidence type="ECO:0000256" key="2">
    <source>
        <dbReference type="ARBA" id="ARBA00022448"/>
    </source>
</evidence>
<dbReference type="PANTHER" id="PTHR23513:SF11">
    <property type="entry name" value="STAPHYLOFERRIN A TRANSPORTER"/>
    <property type="match status" value="1"/>
</dbReference>
<feature type="transmembrane region" description="Helical" evidence="8">
    <location>
        <begin position="100"/>
        <end position="121"/>
    </location>
</feature>
<dbReference type="RefSeq" id="WP_043211719.1">
    <property type="nucleotide sequence ID" value="NZ_CAJGUQ010000057.1"/>
</dbReference>
<feature type="region of interest" description="Disordered" evidence="7">
    <location>
        <begin position="1"/>
        <end position="23"/>
    </location>
</feature>
<evidence type="ECO:0000313" key="13">
    <source>
        <dbReference type="Proteomes" id="UP000092950"/>
    </source>
</evidence>
<evidence type="ECO:0000256" key="7">
    <source>
        <dbReference type="SAM" id="MobiDB-lite"/>
    </source>
</evidence>
<protein>
    <submittedName>
        <fullName evidence="11">Enterobactin exporter EntS</fullName>
    </submittedName>
</protein>
<dbReference type="SUPFAM" id="SSF103473">
    <property type="entry name" value="MFS general substrate transporter"/>
    <property type="match status" value="1"/>
</dbReference>
<feature type="transmembrane region" description="Helical" evidence="8">
    <location>
        <begin position="193"/>
        <end position="212"/>
    </location>
</feature>
<feature type="transmembrane region" description="Helical" evidence="8">
    <location>
        <begin position="333"/>
        <end position="355"/>
    </location>
</feature>
<keyword evidence="3" id="KW-1003">Cell membrane</keyword>
<feature type="transmembrane region" description="Helical" evidence="8">
    <location>
        <begin position="66"/>
        <end position="88"/>
    </location>
</feature>
<evidence type="ECO:0000256" key="4">
    <source>
        <dbReference type="ARBA" id="ARBA00022692"/>
    </source>
</evidence>
<dbReference type="InterPro" id="IPR020846">
    <property type="entry name" value="MFS_dom"/>
</dbReference>
<reference evidence="10 13" key="2">
    <citation type="submission" date="2016-07" db="EMBL/GenBank/DDBJ databases">
        <title>Complete genome sequences of Bordetella pseudohinzii.</title>
        <authorList>
            <person name="Spilker T."/>
            <person name="Darrah R."/>
            <person name="LiPuma J.J."/>
        </authorList>
    </citation>
    <scope>NUCLEOTIDE SEQUENCE [LARGE SCALE GENOMIC DNA]</scope>
    <source>
        <strain evidence="10 13">HI4681</strain>
    </source>
</reference>
<dbReference type="Proteomes" id="UP000053096">
    <property type="component" value="Unassembled WGS sequence"/>
</dbReference>
<gene>
    <name evidence="10" type="ORF">BBN53_10295</name>
    <name evidence="11" type="ORF">ERS370011_04008</name>
</gene>
<organism evidence="11 12">
    <name type="scientific">Bordetella pseudohinzii</name>
    <dbReference type="NCBI Taxonomy" id="1331258"/>
    <lineage>
        <taxon>Bacteria</taxon>
        <taxon>Pseudomonadati</taxon>
        <taxon>Pseudomonadota</taxon>
        <taxon>Betaproteobacteria</taxon>
        <taxon>Burkholderiales</taxon>
        <taxon>Alcaligenaceae</taxon>
        <taxon>Bordetella</taxon>
    </lineage>
</organism>
<feature type="transmembrane region" description="Helical" evidence="8">
    <location>
        <begin position="39"/>
        <end position="60"/>
    </location>
</feature>
<feature type="domain" description="Major facilitator superfamily (MFS) profile" evidence="9">
    <location>
        <begin position="34"/>
        <end position="419"/>
    </location>
</feature>
<keyword evidence="6 8" id="KW-0472">Membrane</keyword>
<feature type="transmembrane region" description="Helical" evidence="8">
    <location>
        <begin position="127"/>
        <end position="151"/>
    </location>
</feature>
<comment type="subcellular location">
    <subcellularLocation>
        <location evidence="1">Cell membrane</location>
        <topology evidence="1">Multi-pass membrane protein</topology>
    </subcellularLocation>
</comment>
<feature type="transmembrane region" description="Helical" evidence="8">
    <location>
        <begin position="393"/>
        <end position="414"/>
    </location>
</feature>
<dbReference type="PROSITE" id="PS50850">
    <property type="entry name" value="MFS"/>
    <property type="match status" value="1"/>
</dbReference>
<sequence>MLQPPSGQNDLPPGTTPSTAPASAGVLAPLRREAFRTIWIANLFANLGVWAQSVAAAWIVTTQQSSPVVVAMIQVAAAVPLVLLSIVTGVLADNYDRRKVMLVGMGLELIMGLVITTLAFMGMLHPFSLIIAVFFVSVGSAIVTPAWQAAVGEQVPKPEVGRAILLNSVNFNVARALGPALGGLMLAVFGAPWVFLFNCACYGALMWAIWSWRRELPKRTLPPERILEGVVAALRFTEYSSVTRLVMLRSFSFGISASALWALLPLLAHAHASGSASLYGYMLGALGLGAIGGSFWISAAQRRLGTGRLISAGAFLMSVCLLLLGTVDSLALLFPALLVAGSCWIAVLATYNTSIQVLVPDWVKARALALYQMSMFGGLALGSFAWGHFTETLGVKGSLAAAGITLTFTALLFFRSHLPSLNETQDLAAWPLASQSPGKQDFDPERGAIIINVHYIIEEARQPGFLSSLRPLRRMRMRNGADQWQMFRDLNDLSRWTEVFVVDNWLQYLRMMDRMTLADKMVLEAVEAYHQGPHPPQVSQGVSYLAIRSRAEALTPADPDGQAGD</sequence>
<evidence type="ECO:0000313" key="10">
    <source>
        <dbReference type="EMBL" id="ANY16249.1"/>
    </source>
</evidence>
<evidence type="ECO:0000256" key="6">
    <source>
        <dbReference type="ARBA" id="ARBA00023136"/>
    </source>
</evidence>
<feature type="transmembrane region" description="Helical" evidence="8">
    <location>
        <begin position="309"/>
        <end position="327"/>
    </location>
</feature>
<feature type="transmembrane region" description="Helical" evidence="8">
    <location>
        <begin position="278"/>
        <end position="297"/>
    </location>
</feature>
<dbReference type="PANTHER" id="PTHR23513">
    <property type="entry name" value="INTEGRAL MEMBRANE EFFLUX PROTEIN-RELATED"/>
    <property type="match status" value="1"/>
</dbReference>
<feature type="transmembrane region" description="Helical" evidence="8">
    <location>
        <begin position="367"/>
        <end position="387"/>
    </location>
</feature>